<reference evidence="1 2" key="1">
    <citation type="submission" date="2019-08" db="EMBL/GenBank/DDBJ databases">
        <title>Archangium and Cystobacter genomes.</title>
        <authorList>
            <person name="Chen I.-C.K."/>
            <person name="Wielgoss S."/>
        </authorList>
    </citation>
    <scope>NUCLEOTIDE SEQUENCE [LARGE SCALE GENOMIC DNA]</scope>
    <source>
        <strain evidence="1 2">Cbm 6</strain>
    </source>
</reference>
<protein>
    <submittedName>
        <fullName evidence="1">Uncharacterized protein</fullName>
    </submittedName>
</protein>
<sequence>MRETIEVRLFADEARQFLPPDVGVERSLARRVLLKMDDPLIDQIRKFDLEKRKQGSIAVTYWEIHRKYTPEELKQAELLRLRVRPFFEPTGEDCGTVYDETKACPKCGFGARQVGPLQWCPRGWPTR</sequence>
<evidence type="ECO:0000313" key="1">
    <source>
        <dbReference type="EMBL" id="WNG51632.1"/>
    </source>
</evidence>
<keyword evidence="2" id="KW-1185">Reference proteome</keyword>
<name>A0ABY9X8B2_9BACT</name>
<accession>A0ABY9X8B2</accession>
<dbReference type="Proteomes" id="UP001611383">
    <property type="component" value="Chromosome"/>
</dbReference>
<evidence type="ECO:0000313" key="2">
    <source>
        <dbReference type="Proteomes" id="UP001611383"/>
    </source>
</evidence>
<organism evidence="1 2">
    <name type="scientific">Archangium minus</name>
    <dbReference type="NCBI Taxonomy" id="83450"/>
    <lineage>
        <taxon>Bacteria</taxon>
        <taxon>Pseudomonadati</taxon>
        <taxon>Myxococcota</taxon>
        <taxon>Myxococcia</taxon>
        <taxon>Myxococcales</taxon>
        <taxon>Cystobacterineae</taxon>
        <taxon>Archangiaceae</taxon>
        <taxon>Archangium</taxon>
    </lineage>
</organism>
<dbReference type="EMBL" id="CP043494">
    <property type="protein sequence ID" value="WNG51632.1"/>
    <property type="molecule type" value="Genomic_DNA"/>
</dbReference>
<proteinExistence type="predicted"/>
<gene>
    <name evidence="1" type="ORF">F0U60_51575</name>
</gene>
<dbReference type="RefSeq" id="WP_395811907.1">
    <property type="nucleotide sequence ID" value="NZ_CP043494.1"/>
</dbReference>